<evidence type="ECO:0000256" key="5">
    <source>
        <dbReference type="SAM" id="Phobius"/>
    </source>
</evidence>
<dbReference type="GO" id="GO:0030154">
    <property type="term" value="P:cell differentiation"/>
    <property type="evidence" value="ECO:0007669"/>
    <property type="project" value="InterPro"/>
</dbReference>
<evidence type="ECO:0000256" key="2">
    <source>
        <dbReference type="ARBA" id="ARBA00019464"/>
    </source>
</evidence>
<reference evidence="6" key="1">
    <citation type="submission" date="2020-10" db="EMBL/GenBank/DDBJ databases">
        <title>Chromosome-scale genome assembly of the Allis shad, Alosa alosa.</title>
        <authorList>
            <person name="Margot Z."/>
            <person name="Christophe K."/>
            <person name="Cabau C."/>
            <person name="Louis A."/>
            <person name="Berthelot C."/>
            <person name="Parey E."/>
            <person name="Roest Crollius H."/>
            <person name="Montfort J."/>
            <person name="Robinson-Rechavi M."/>
            <person name="Bucao C."/>
            <person name="Bouchez O."/>
            <person name="Gislard M."/>
            <person name="Lluch J."/>
            <person name="Milhes M."/>
            <person name="Lampietro C."/>
            <person name="Lopez Roques C."/>
            <person name="Donnadieu C."/>
            <person name="Braasch I."/>
            <person name="Desvignes T."/>
            <person name="Postlethwait J."/>
            <person name="Bobe J."/>
            <person name="Guiguen Y."/>
        </authorList>
    </citation>
    <scope>NUCLEOTIDE SEQUENCE</scope>
    <source>
        <strain evidence="6">M-15738</strain>
        <tissue evidence="6">Blood</tissue>
    </source>
</reference>
<proteinExistence type="inferred from homology"/>
<accession>A0AAV6FUT6</accession>
<name>A0AAV6FUT6_9TELE</name>
<gene>
    <name evidence="6" type="ORF">AALO_G00260530</name>
</gene>
<dbReference type="PANTHER" id="PTHR48494">
    <property type="entry name" value="INTERLEUKIN-6"/>
    <property type="match status" value="1"/>
</dbReference>
<keyword evidence="5" id="KW-0812">Transmembrane</keyword>
<keyword evidence="7" id="KW-1185">Reference proteome</keyword>
<keyword evidence="5" id="KW-1133">Transmembrane helix</keyword>
<dbReference type="GO" id="GO:0005615">
    <property type="term" value="C:extracellular space"/>
    <property type="evidence" value="ECO:0007669"/>
    <property type="project" value="InterPro"/>
</dbReference>
<dbReference type="GO" id="GO:0005138">
    <property type="term" value="F:interleukin-6 receptor binding"/>
    <property type="evidence" value="ECO:0007669"/>
    <property type="project" value="InterPro"/>
</dbReference>
<comment type="function">
    <text evidence="4">Cytokine with a wide variety of biological functions in immunity, tissue regeneration, and metabolism. Binds to IL6R, then the complex associates to the signaling subunit IL6ST/gp130 to trigger the intracellular IL6-signaling pathway. The interaction with the membrane-bound IL6R and IL6ST stimulates 'classic signaling', whereas the binding of IL6 and soluble IL6R to IL6ST stimulates 'trans-signaling'. Alternatively, 'cluster signaling' occurs when membrane-bound IL6:IL6R complexes on transmitter cells activate IL6ST receptors on neighboring receiver cells.</text>
</comment>
<organism evidence="6 7">
    <name type="scientific">Alosa alosa</name>
    <name type="common">allis shad</name>
    <dbReference type="NCBI Taxonomy" id="278164"/>
    <lineage>
        <taxon>Eukaryota</taxon>
        <taxon>Metazoa</taxon>
        <taxon>Chordata</taxon>
        <taxon>Craniata</taxon>
        <taxon>Vertebrata</taxon>
        <taxon>Euteleostomi</taxon>
        <taxon>Actinopterygii</taxon>
        <taxon>Neopterygii</taxon>
        <taxon>Teleostei</taxon>
        <taxon>Clupei</taxon>
        <taxon>Clupeiformes</taxon>
        <taxon>Clupeoidei</taxon>
        <taxon>Clupeidae</taxon>
        <taxon>Alosa</taxon>
    </lineage>
</organism>
<feature type="transmembrane region" description="Helical" evidence="5">
    <location>
        <begin position="12"/>
        <end position="33"/>
    </location>
</feature>
<keyword evidence="3" id="KW-0011">Acute phase</keyword>
<evidence type="ECO:0000313" key="6">
    <source>
        <dbReference type="EMBL" id="KAG5265017.1"/>
    </source>
</evidence>
<evidence type="ECO:0000313" key="7">
    <source>
        <dbReference type="Proteomes" id="UP000823561"/>
    </source>
</evidence>
<evidence type="ECO:0000256" key="4">
    <source>
        <dbReference type="ARBA" id="ARBA00023441"/>
    </source>
</evidence>
<comment type="caution">
    <text evidence="6">The sequence shown here is derived from an EMBL/GenBank/DDBJ whole genome shotgun (WGS) entry which is preliminary data.</text>
</comment>
<protein>
    <recommendedName>
        <fullName evidence="2">Interleukin-6</fullName>
    </recommendedName>
</protein>
<dbReference type="InterPro" id="IPR009079">
    <property type="entry name" value="4_helix_cytokine-like_core"/>
</dbReference>
<dbReference type="Pfam" id="PF00489">
    <property type="entry name" value="IL6"/>
    <property type="match status" value="1"/>
</dbReference>
<dbReference type="Proteomes" id="UP000823561">
    <property type="component" value="Chromosome 20"/>
</dbReference>
<keyword evidence="5" id="KW-0472">Membrane</keyword>
<dbReference type="PRINTS" id="PR00433">
    <property type="entry name" value="IL6GCSFMGF"/>
</dbReference>
<dbReference type="GO" id="GO:0006955">
    <property type="term" value="P:immune response"/>
    <property type="evidence" value="ECO:0007669"/>
    <property type="project" value="InterPro"/>
</dbReference>
<dbReference type="PRINTS" id="PR00434">
    <property type="entry name" value="INTERLEUKIN6"/>
</dbReference>
<dbReference type="SMART" id="SM00126">
    <property type="entry name" value="IL6"/>
    <property type="match status" value="1"/>
</dbReference>
<dbReference type="Gene3D" id="1.20.1250.10">
    <property type="match status" value="1"/>
</dbReference>
<sequence>MGGLGNSSILSLILLLTFFIAGSLICALLAATLSLTEGKSIAYVVESGDVSGDEFEAKTDNPVVKTASLLQEEVAILKAEFNSNFSDVDDTYDIKSPINSISDGCFPGNFNKSRCLKRIATGILQYVKQMQYVKEEFQSTLVDGIIHRTSTLQNLVKDLQKPKDRADDDKISEDILPKDSQWERKTVTKAILRSFDQFLIDAHRALRHITRTRKFGERRHQLPHELTPLN</sequence>
<dbReference type="InterPro" id="IPR003574">
    <property type="entry name" value="IL-6-like"/>
</dbReference>
<dbReference type="GO" id="GO:0006953">
    <property type="term" value="P:acute-phase response"/>
    <property type="evidence" value="ECO:0007669"/>
    <property type="project" value="UniProtKB-KW"/>
</dbReference>
<evidence type="ECO:0000256" key="1">
    <source>
        <dbReference type="ARBA" id="ARBA00007432"/>
    </source>
</evidence>
<dbReference type="SUPFAM" id="SSF47266">
    <property type="entry name" value="4-helical cytokines"/>
    <property type="match status" value="1"/>
</dbReference>
<dbReference type="PANTHER" id="PTHR48494:SF1">
    <property type="entry name" value="INTERLEUKIN-6"/>
    <property type="match status" value="1"/>
</dbReference>
<evidence type="ECO:0000256" key="3">
    <source>
        <dbReference type="ARBA" id="ARBA00022486"/>
    </source>
</evidence>
<dbReference type="EMBL" id="JADWDJ010000020">
    <property type="protein sequence ID" value="KAG5265017.1"/>
    <property type="molecule type" value="Genomic_DNA"/>
</dbReference>
<dbReference type="AlphaFoldDB" id="A0AAV6FUT6"/>
<dbReference type="InterPro" id="IPR030474">
    <property type="entry name" value="IL-6/GCSF/MGF"/>
</dbReference>
<dbReference type="GO" id="GO:0005125">
    <property type="term" value="F:cytokine activity"/>
    <property type="evidence" value="ECO:0007669"/>
    <property type="project" value="InterPro"/>
</dbReference>
<comment type="similarity">
    <text evidence="1">Belongs to the IL-6 superfamily.</text>
</comment>